<name>A0ABN6ZQR0_9CREN</name>
<dbReference type="GeneID" id="89290152"/>
<dbReference type="RefSeq" id="WP_338250032.1">
    <property type="nucleotide sequence ID" value="NZ_AP028907.1"/>
</dbReference>
<dbReference type="Proteomes" id="UP001341135">
    <property type="component" value="Chromosome"/>
</dbReference>
<evidence type="ECO:0000313" key="2">
    <source>
        <dbReference type="Proteomes" id="UP001341135"/>
    </source>
</evidence>
<gene>
    <name evidence="1" type="ORF">PABY_21460</name>
</gene>
<accession>A0ABN6ZQR0</accession>
<keyword evidence="2" id="KW-1185">Reference proteome</keyword>
<sequence>MQAPETLRELVARFTRLGFRVVFMDRAPLHARLYGGGWDTLVYEDQEGGMWQAMVRPAKRMVVIARLG</sequence>
<organism evidence="1 2">
    <name type="scientific">Pyrodictium abyssi</name>
    <dbReference type="NCBI Taxonomy" id="54256"/>
    <lineage>
        <taxon>Archaea</taxon>
        <taxon>Thermoproteota</taxon>
        <taxon>Thermoprotei</taxon>
        <taxon>Desulfurococcales</taxon>
        <taxon>Pyrodictiaceae</taxon>
        <taxon>Pyrodictium</taxon>
    </lineage>
</organism>
<proteinExistence type="predicted"/>
<protein>
    <submittedName>
        <fullName evidence="1">Uncharacterized protein</fullName>
    </submittedName>
</protein>
<reference evidence="1 2" key="1">
    <citation type="submission" date="2023-09" db="EMBL/GenBank/DDBJ databases">
        <title>Pyrofollis japonicus gen. nov. sp. nov., a novel member of the family Pyrodictiaceae isolated from the Iheya North hydrothermal field.</title>
        <authorList>
            <person name="Miyazaki U."/>
            <person name="Sanari M."/>
            <person name="Tame A."/>
            <person name="Kitajima M."/>
            <person name="Okamoto A."/>
            <person name="Sawayama S."/>
            <person name="Miyazaki J."/>
            <person name="Takai K."/>
            <person name="Nakagawa S."/>
        </authorList>
    </citation>
    <scope>NUCLEOTIDE SEQUENCE [LARGE SCALE GENOMIC DNA]</scope>
    <source>
        <strain evidence="1 2">AV2</strain>
    </source>
</reference>
<dbReference type="EMBL" id="AP028907">
    <property type="protein sequence ID" value="BES82579.1"/>
    <property type="molecule type" value="Genomic_DNA"/>
</dbReference>
<evidence type="ECO:0000313" key="1">
    <source>
        <dbReference type="EMBL" id="BES82579.1"/>
    </source>
</evidence>